<dbReference type="Pfam" id="PF13927">
    <property type="entry name" value="Ig_3"/>
    <property type="match status" value="1"/>
</dbReference>
<dbReference type="SMART" id="SM00408">
    <property type="entry name" value="IGc2"/>
    <property type="match status" value="1"/>
</dbReference>
<dbReference type="InterPro" id="IPR003599">
    <property type="entry name" value="Ig_sub"/>
</dbReference>
<dbReference type="InterPro" id="IPR007110">
    <property type="entry name" value="Ig-like_dom"/>
</dbReference>
<accession>A0ABM1TVM0</accession>
<dbReference type="InterPro" id="IPR036179">
    <property type="entry name" value="Ig-like_dom_sf"/>
</dbReference>
<evidence type="ECO:0000256" key="1">
    <source>
        <dbReference type="ARBA" id="ARBA00022729"/>
    </source>
</evidence>
<dbReference type="SUPFAM" id="SSF48726">
    <property type="entry name" value="Immunoglobulin"/>
    <property type="match status" value="3"/>
</dbReference>
<keyword evidence="1" id="KW-0732">Signal</keyword>
<dbReference type="InterPro" id="IPR003598">
    <property type="entry name" value="Ig_sub2"/>
</dbReference>
<feature type="domain" description="Ig-like" evidence="5">
    <location>
        <begin position="267"/>
        <end position="345"/>
    </location>
</feature>
<keyword evidence="6" id="KW-1185">Reference proteome</keyword>
<dbReference type="InterPro" id="IPR013783">
    <property type="entry name" value="Ig-like_fold"/>
</dbReference>
<evidence type="ECO:0000313" key="7">
    <source>
        <dbReference type="RefSeq" id="XP_026633782.1"/>
    </source>
</evidence>
<keyword evidence="3" id="KW-0393">Immunoglobulin domain</keyword>
<dbReference type="Gene3D" id="2.60.40.10">
    <property type="entry name" value="Immunoglobulins"/>
    <property type="match status" value="3"/>
</dbReference>
<evidence type="ECO:0000256" key="2">
    <source>
        <dbReference type="ARBA" id="ARBA00023180"/>
    </source>
</evidence>
<dbReference type="RefSeq" id="XP_026633782.1">
    <property type="nucleotide sequence ID" value="XM_026777981.1"/>
</dbReference>
<comment type="similarity">
    <text evidence="4">Belongs to the immunoglobulin superfamily. CEA family.</text>
</comment>
<name>A0ABM1TVM0_MICOH</name>
<organism evidence="6 7">
    <name type="scientific">Microtus ochrogaster</name>
    <name type="common">Prairie vole</name>
    <dbReference type="NCBI Taxonomy" id="79684"/>
    <lineage>
        <taxon>Eukaryota</taxon>
        <taxon>Metazoa</taxon>
        <taxon>Chordata</taxon>
        <taxon>Craniata</taxon>
        <taxon>Vertebrata</taxon>
        <taxon>Euteleostomi</taxon>
        <taxon>Mammalia</taxon>
        <taxon>Eutheria</taxon>
        <taxon>Euarchontoglires</taxon>
        <taxon>Glires</taxon>
        <taxon>Rodentia</taxon>
        <taxon>Myomorpha</taxon>
        <taxon>Muroidea</taxon>
        <taxon>Cricetidae</taxon>
        <taxon>Arvicolinae</taxon>
        <taxon>Microtus</taxon>
    </lineage>
</organism>
<proteinExistence type="inferred from homology"/>
<dbReference type="Pfam" id="PF07686">
    <property type="entry name" value="V-set"/>
    <property type="match status" value="2"/>
</dbReference>
<evidence type="ECO:0000256" key="3">
    <source>
        <dbReference type="ARBA" id="ARBA00023319"/>
    </source>
</evidence>
<sequence length="351" mass="39580">MEEFSVLLHRACTPWKGLLLTASILGFWHMSTTAHKTTVSLPRQVVEGENVLLLVHNLPENLIAFAWFKGLTNMTRRIAVYTLHNNFGAPRPVHGSRETVYSNGSLLIENVTQKDTGIYTLQTYNRRGKIASTTSMYLHVHASILGFWHMSTTAHEITESLPRQVVEGDNVLLLVHNLRENLIAFAWFKGLKNMTQGIAVYTVHNNLSAPGPVHSSRETVYSNGSLLIENVTQKDTGIYTLRTYNRRGKIASTTSMYLHVHENVTQPFVQVTDSTVTGHRSVTFTCISPDTDVSIQWIFNKKNLEITERMTLSPSKCGLRIDPVTREDAGLYQCEVSNRFSSKTSRPVFWS</sequence>
<gene>
    <name evidence="7" type="primary">LOC101988233</name>
</gene>
<dbReference type="PROSITE" id="PS50835">
    <property type="entry name" value="IG_LIKE"/>
    <property type="match status" value="1"/>
</dbReference>
<evidence type="ECO:0000256" key="4">
    <source>
        <dbReference type="ARBA" id="ARBA00038222"/>
    </source>
</evidence>
<dbReference type="PANTHER" id="PTHR44427">
    <property type="entry name" value="CARCINOEMBRYONIC ANTIGEN-RELATED CELL ADHESION MOLECULE 19"/>
    <property type="match status" value="1"/>
</dbReference>
<dbReference type="Proteomes" id="UP000694915">
    <property type="component" value="Unplaced"/>
</dbReference>
<dbReference type="PANTHER" id="PTHR44427:SF1">
    <property type="entry name" value="CARCINOEMBRYONIC ANTIGEN-RELATED CELL ADHESION MOLECULE 1"/>
    <property type="match status" value="1"/>
</dbReference>
<evidence type="ECO:0000313" key="6">
    <source>
        <dbReference type="Proteomes" id="UP000694915"/>
    </source>
</evidence>
<protein>
    <submittedName>
        <fullName evidence="7">Carcinoembryonic antigen-related cell adhesion molecule 3-like</fullName>
    </submittedName>
</protein>
<dbReference type="InterPro" id="IPR050831">
    <property type="entry name" value="CEA_cell_adhesion"/>
</dbReference>
<dbReference type="CDD" id="cd05774">
    <property type="entry name" value="IgV_CEACAM_D1"/>
    <property type="match status" value="2"/>
</dbReference>
<dbReference type="GeneID" id="101988233"/>
<dbReference type="InterPro" id="IPR013106">
    <property type="entry name" value="Ig_V-set"/>
</dbReference>
<keyword evidence="2" id="KW-0325">Glycoprotein</keyword>
<dbReference type="SMART" id="SM00409">
    <property type="entry name" value="IG"/>
    <property type="match status" value="3"/>
</dbReference>
<reference evidence="7" key="1">
    <citation type="submission" date="2025-08" db="UniProtKB">
        <authorList>
            <consortium name="RefSeq"/>
        </authorList>
    </citation>
    <scope>IDENTIFICATION</scope>
</reference>
<evidence type="ECO:0000259" key="5">
    <source>
        <dbReference type="PROSITE" id="PS50835"/>
    </source>
</evidence>